<evidence type="ECO:0000259" key="5">
    <source>
        <dbReference type="Pfam" id="PF13600"/>
    </source>
</evidence>
<proteinExistence type="predicted"/>
<dbReference type="Gene3D" id="2.60.40.1120">
    <property type="entry name" value="Carboxypeptidase-like, regulatory domain"/>
    <property type="match status" value="1"/>
</dbReference>
<evidence type="ECO:0000313" key="6">
    <source>
        <dbReference type="EMBL" id="NGP89909.1"/>
    </source>
</evidence>
<feature type="domain" description="DUF4140" evidence="5">
    <location>
        <begin position="34"/>
        <end position="129"/>
    </location>
</feature>
<keyword evidence="1" id="KW-0175">Coiled coil</keyword>
<feature type="coiled-coil region" evidence="1">
    <location>
        <begin position="158"/>
        <end position="199"/>
    </location>
</feature>
<accession>A0A6M1T723</accession>
<feature type="coiled-coil region" evidence="1">
    <location>
        <begin position="98"/>
        <end position="134"/>
    </location>
</feature>
<dbReference type="InterPro" id="IPR037291">
    <property type="entry name" value="DUF4139"/>
</dbReference>
<dbReference type="Proteomes" id="UP000479132">
    <property type="component" value="Unassembled WGS sequence"/>
</dbReference>
<keyword evidence="7" id="KW-1185">Reference proteome</keyword>
<comment type="caution">
    <text evidence="6">The sequence shown here is derived from an EMBL/GenBank/DDBJ whole genome shotgun (WGS) entry which is preliminary data.</text>
</comment>
<protein>
    <submittedName>
        <fullName evidence="6">Mucoidy inhibitor MuiA family protein</fullName>
    </submittedName>
</protein>
<dbReference type="InterPro" id="IPR008969">
    <property type="entry name" value="CarboxyPept-like_regulatory"/>
</dbReference>
<reference evidence="6 7" key="1">
    <citation type="submission" date="2020-02" db="EMBL/GenBank/DDBJ databases">
        <title>Aliifodinibius halophilus 2W32, complete genome.</title>
        <authorList>
            <person name="Li Y."/>
            <person name="Wu S."/>
        </authorList>
    </citation>
    <scope>NUCLEOTIDE SEQUENCE [LARGE SCALE GENOMIC DNA]</scope>
    <source>
        <strain evidence="6 7">2W32</strain>
    </source>
</reference>
<dbReference type="NCBIfam" id="TIGR02231">
    <property type="entry name" value="mucoidy inhibitor MuiA family protein"/>
    <property type="match status" value="2"/>
</dbReference>
<gene>
    <name evidence="6" type="ORF">G3569_16235</name>
</gene>
<evidence type="ECO:0000256" key="2">
    <source>
        <dbReference type="SAM" id="MobiDB-lite"/>
    </source>
</evidence>
<dbReference type="Pfam" id="PF13715">
    <property type="entry name" value="CarbopepD_reg_2"/>
    <property type="match status" value="1"/>
</dbReference>
<feature type="chain" id="PRO_5027053422" evidence="3">
    <location>
        <begin position="19"/>
        <end position="625"/>
    </location>
</feature>
<evidence type="ECO:0000256" key="1">
    <source>
        <dbReference type="SAM" id="Coils"/>
    </source>
</evidence>
<feature type="domain" description="DUF4139" evidence="4">
    <location>
        <begin position="215"/>
        <end position="617"/>
    </location>
</feature>
<feature type="compositionally biased region" description="Low complexity" evidence="2">
    <location>
        <begin position="335"/>
        <end position="345"/>
    </location>
</feature>
<dbReference type="Pfam" id="PF13598">
    <property type="entry name" value="DUF4139"/>
    <property type="match status" value="1"/>
</dbReference>
<dbReference type="Pfam" id="PF13600">
    <property type="entry name" value="DUF4140"/>
    <property type="match status" value="1"/>
</dbReference>
<dbReference type="AlphaFoldDB" id="A0A6M1T723"/>
<feature type="signal peptide" evidence="3">
    <location>
        <begin position="1"/>
        <end position="18"/>
    </location>
</feature>
<evidence type="ECO:0000256" key="3">
    <source>
        <dbReference type="SAM" id="SignalP"/>
    </source>
</evidence>
<dbReference type="InterPro" id="IPR025554">
    <property type="entry name" value="DUF4140"/>
</dbReference>
<organism evidence="6 7">
    <name type="scientific">Fodinibius halophilus</name>
    <dbReference type="NCBI Taxonomy" id="1736908"/>
    <lineage>
        <taxon>Bacteria</taxon>
        <taxon>Pseudomonadati</taxon>
        <taxon>Balneolota</taxon>
        <taxon>Balneolia</taxon>
        <taxon>Balneolales</taxon>
        <taxon>Balneolaceae</taxon>
        <taxon>Fodinibius</taxon>
    </lineage>
</organism>
<evidence type="ECO:0000313" key="7">
    <source>
        <dbReference type="Proteomes" id="UP000479132"/>
    </source>
</evidence>
<keyword evidence="3" id="KW-0732">Signal</keyword>
<sequence>MKMLLVVTTMFFSLFAHSGIESEVKRVKSTVDKVTVFRSGAEVSRTAMIELVPGVNKVVFTNLSSVLNEKSVTLTTDTPITILSLSKRKRKVHSTVQLDSLEKQLAKIEHKLKLKNAEKKVLDYELEILMENKKLKGDKGAISSSELQQTMDYFRERLSKIEKGKIALQQQVDQLRAQRRQLRNQMNKIKRQENRQLAEIVAEIKSDSEQNVSVNFSYFVSRAGWQPSYDVRVKDIASPMEMVYKANIRQSTGIDWKKAELTISSADPTFNSAIPLLKTDYVGFYTPVQSYAPRYKGKTDDALNLPDAGQLGISRVTGRVVDQESGKPLPGVNITTGSGATGTSTEQDGSFHISVPSDAKTLQFSFIGYSKKRIPIRRNMNVRLDHDIQGLNEVVVSGYAKDAQSARKAEKNIRPVKTTTASTQTSFSFTIKQPYTISGDGKSKTVAVKEYNLPADYRYYAVPKKREIAFLTARLTNWEELNLLPGQTNLYFGQTFVGQSTLSPQTAGDTLRFSLGKDEAISVERKQVKTFSEKNFFGRKVKETKAWELLIKNNKSQPIQLELVDQIPVSRNEEIAVSLHKHSQGLLEKATGQITWQLGLKPQETQKRQLRYTLEYPAKKTLEHN</sequence>
<dbReference type="RefSeq" id="WP_165271132.1">
    <property type="nucleotide sequence ID" value="NZ_JAALLS010000027.1"/>
</dbReference>
<feature type="region of interest" description="Disordered" evidence="2">
    <location>
        <begin position="324"/>
        <end position="349"/>
    </location>
</feature>
<dbReference type="PANTHER" id="PTHR31005">
    <property type="entry name" value="DUF4139 DOMAIN-CONTAINING PROTEIN"/>
    <property type="match status" value="1"/>
</dbReference>
<evidence type="ECO:0000259" key="4">
    <source>
        <dbReference type="Pfam" id="PF13598"/>
    </source>
</evidence>
<dbReference type="EMBL" id="JAALLS010000027">
    <property type="protein sequence ID" value="NGP89909.1"/>
    <property type="molecule type" value="Genomic_DNA"/>
</dbReference>
<dbReference type="SUPFAM" id="SSF49464">
    <property type="entry name" value="Carboxypeptidase regulatory domain-like"/>
    <property type="match status" value="1"/>
</dbReference>
<name>A0A6M1T723_9BACT</name>
<dbReference type="PANTHER" id="PTHR31005:SF8">
    <property type="entry name" value="DUF4139 DOMAIN-CONTAINING PROTEIN"/>
    <property type="match status" value="1"/>
</dbReference>
<dbReference type="InterPro" id="IPR011935">
    <property type="entry name" value="CHP02231"/>
</dbReference>